<dbReference type="InterPro" id="IPR006490">
    <property type="entry name" value="Maj_tail_phi13"/>
</dbReference>
<evidence type="ECO:0000313" key="2">
    <source>
        <dbReference type="EMBL" id="SET02381.1"/>
    </source>
</evidence>
<evidence type="ECO:0000313" key="3">
    <source>
        <dbReference type="Proteomes" id="UP000199095"/>
    </source>
</evidence>
<evidence type="ECO:0000256" key="1">
    <source>
        <dbReference type="SAM" id="MobiDB-lite"/>
    </source>
</evidence>
<gene>
    <name evidence="2" type="ORF">SAMN05421676_102362</name>
</gene>
<accession>A0A1I0B785</accession>
<name>A0A1I0B785_9BACI</name>
<dbReference type="STRING" id="237682.SAMN05421676_102362"/>
<dbReference type="RefSeq" id="WP_093132266.1">
    <property type="nucleotide sequence ID" value="NZ_FOHJ01000002.1"/>
</dbReference>
<dbReference type="Proteomes" id="UP000199095">
    <property type="component" value="Unassembled WGS sequence"/>
</dbReference>
<organism evidence="2 3">
    <name type="scientific">Salinibacillus kushneri</name>
    <dbReference type="NCBI Taxonomy" id="237682"/>
    <lineage>
        <taxon>Bacteria</taxon>
        <taxon>Bacillati</taxon>
        <taxon>Bacillota</taxon>
        <taxon>Bacilli</taxon>
        <taxon>Bacillales</taxon>
        <taxon>Bacillaceae</taxon>
        <taxon>Salinibacillus</taxon>
    </lineage>
</organism>
<feature type="region of interest" description="Disordered" evidence="1">
    <location>
        <begin position="132"/>
        <end position="154"/>
    </location>
</feature>
<dbReference type="NCBIfam" id="TIGR01603">
    <property type="entry name" value="maj_tail_phi13"/>
    <property type="match status" value="1"/>
</dbReference>
<keyword evidence="3" id="KW-1185">Reference proteome</keyword>
<dbReference type="OrthoDB" id="9780018at2"/>
<dbReference type="AlphaFoldDB" id="A0A1I0B785"/>
<sequence length="192" mass="21121">MPENKVVFGLKNAHYAVITEDETTGELTYGTPKPLPGSVELSLEGRGDPAEFYADDMLYYSSSNNQGYDGTLTIAKLTDEFKQEVLGEELEETDSVLIEKQNAKPQNFALMFEFDGDQKAVRHLLYNCSASRPNVTGSTRTSSKEPSTSELSFVAAPREKDKAVKVSTTADTTQGVYDTWYESVYEPGTTAA</sequence>
<proteinExistence type="predicted"/>
<reference evidence="3" key="1">
    <citation type="submission" date="2016-10" db="EMBL/GenBank/DDBJ databases">
        <authorList>
            <person name="Varghese N."/>
            <person name="Submissions S."/>
        </authorList>
    </citation>
    <scope>NUCLEOTIDE SEQUENCE [LARGE SCALE GENOMIC DNA]</scope>
    <source>
        <strain evidence="3">CGMCC 1.3566</strain>
    </source>
</reference>
<dbReference type="EMBL" id="FOHJ01000002">
    <property type="protein sequence ID" value="SET02381.1"/>
    <property type="molecule type" value="Genomic_DNA"/>
</dbReference>
<protein>
    <submittedName>
        <fullName evidence="2">Phage major tail protein, phi13 family</fullName>
    </submittedName>
</protein>
<feature type="compositionally biased region" description="Polar residues" evidence="1">
    <location>
        <begin position="132"/>
        <end position="151"/>
    </location>
</feature>